<proteinExistence type="predicted"/>
<comment type="caution">
    <text evidence="1">The sequence shown here is derived from an EMBL/GenBank/DDBJ whole genome shotgun (WGS) entry which is preliminary data.</text>
</comment>
<dbReference type="EMBL" id="BPVZ01000115">
    <property type="protein sequence ID" value="GKV36180.1"/>
    <property type="molecule type" value="Genomic_DNA"/>
</dbReference>
<evidence type="ECO:0000313" key="1">
    <source>
        <dbReference type="EMBL" id="GKV36180.1"/>
    </source>
</evidence>
<sequence length="71" mass="8417">MAHSLTLCHITHCQTHRRRVHMFFQRARVWTSHQKPKSQEALNLTLVQDCEIGWFSSLAVMMVNARPFWPL</sequence>
<gene>
    <name evidence="1" type="ORF">SLEP1_g44340</name>
</gene>
<name>A0AAV5LGH2_9ROSI</name>
<dbReference type="Proteomes" id="UP001054252">
    <property type="component" value="Unassembled WGS sequence"/>
</dbReference>
<evidence type="ECO:0000313" key="2">
    <source>
        <dbReference type="Proteomes" id="UP001054252"/>
    </source>
</evidence>
<protein>
    <submittedName>
        <fullName evidence="1">Uncharacterized protein</fullName>
    </submittedName>
</protein>
<reference evidence="1 2" key="1">
    <citation type="journal article" date="2021" name="Commun. Biol.">
        <title>The genome of Shorea leprosula (Dipterocarpaceae) highlights the ecological relevance of drought in aseasonal tropical rainforests.</title>
        <authorList>
            <person name="Ng K.K.S."/>
            <person name="Kobayashi M.J."/>
            <person name="Fawcett J.A."/>
            <person name="Hatakeyama M."/>
            <person name="Paape T."/>
            <person name="Ng C.H."/>
            <person name="Ang C.C."/>
            <person name="Tnah L.H."/>
            <person name="Lee C.T."/>
            <person name="Nishiyama T."/>
            <person name="Sese J."/>
            <person name="O'Brien M.J."/>
            <person name="Copetti D."/>
            <person name="Mohd Noor M.I."/>
            <person name="Ong R.C."/>
            <person name="Putra M."/>
            <person name="Sireger I.Z."/>
            <person name="Indrioko S."/>
            <person name="Kosugi Y."/>
            <person name="Izuno A."/>
            <person name="Isagi Y."/>
            <person name="Lee S.L."/>
            <person name="Shimizu K.K."/>
        </authorList>
    </citation>
    <scope>NUCLEOTIDE SEQUENCE [LARGE SCALE GENOMIC DNA]</scope>
    <source>
        <strain evidence="1">214</strain>
    </source>
</reference>
<accession>A0AAV5LGH2</accession>
<keyword evidence="2" id="KW-1185">Reference proteome</keyword>
<dbReference type="AlphaFoldDB" id="A0AAV5LGH2"/>
<organism evidence="1 2">
    <name type="scientific">Rubroshorea leprosula</name>
    <dbReference type="NCBI Taxonomy" id="152421"/>
    <lineage>
        <taxon>Eukaryota</taxon>
        <taxon>Viridiplantae</taxon>
        <taxon>Streptophyta</taxon>
        <taxon>Embryophyta</taxon>
        <taxon>Tracheophyta</taxon>
        <taxon>Spermatophyta</taxon>
        <taxon>Magnoliopsida</taxon>
        <taxon>eudicotyledons</taxon>
        <taxon>Gunneridae</taxon>
        <taxon>Pentapetalae</taxon>
        <taxon>rosids</taxon>
        <taxon>malvids</taxon>
        <taxon>Malvales</taxon>
        <taxon>Dipterocarpaceae</taxon>
        <taxon>Rubroshorea</taxon>
    </lineage>
</organism>